<dbReference type="Proteomes" id="UP000245764">
    <property type="component" value="Chromosome 10"/>
</dbReference>
<evidence type="ECO:0000256" key="1">
    <source>
        <dbReference type="ARBA" id="ARBA00022603"/>
    </source>
</evidence>
<dbReference type="GO" id="GO:0005634">
    <property type="term" value="C:nucleus"/>
    <property type="evidence" value="ECO:0007669"/>
    <property type="project" value="TreeGrafter"/>
</dbReference>
<accession>A0A2H1GZK9</accession>
<dbReference type="GO" id="GO:0008168">
    <property type="term" value="F:methyltransferase activity"/>
    <property type="evidence" value="ECO:0007669"/>
    <property type="project" value="UniProtKB-KW"/>
</dbReference>
<keyword evidence="1" id="KW-0489">Methyltransferase</keyword>
<dbReference type="SUPFAM" id="SSF53335">
    <property type="entry name" value="S-adenosyl-L-methionine-dependent methyltransferases"/>
    <property type="match status" value="1"/>
</dbReference>
<reference evidence="5" key="1">
    <citation type="submission" date="2017-05" db="EMBL/GenBank/DDBJ databases">
        <authorList>
            <person name="Song R."/>
            <person name="Chenine A.L."/>
            <person name="Ruprecht R.M."/>
        </authorList>
    </citation>
    <scope>NUCLEOTIDE SEQUENCE [LARGE SCALE GENOMIC DNA]</scope>
</reference>
<name>A0A2H1GZK9_ZYMTR</name>
<dbReference type="Pfam" id="PF05971">
    <property type="entry name" value="Methyltransf_10"/>
    <property type="match status" value="1"/>
</dbReference>
<evidence type="ECO:0000313" key="4">
    <source>
        <dbReference type="EMBL" id="SMR58999.1"/>
    </source>
</evidence>
<dbReference type="EMBL" id="LT854262">
    <property type="protein sequence ID" value="SMR58999.1"/>
    <property type="molecule type" value="Genomic_DNA"/>
</dbReference>
<dbReference type="Gene3D" id="3.40.50.150">
    <property type="entry name" value="Vaccinia Virus protein VP39"/>
    <property type="match status" value="1"/>
</dbReference>
<evidence type="ECO:0000313" key="5">
    <source>
        <dbReference type="Proteomes" id="UP000245764"/>
    </source>
</evidence>
<evidence type="ECO:0000256" key="2">
    <source>
        <dbReference type="ARBA" id="ARBA00022679"/>
    </source>
</evidence>
<feature type="region of interest" description="Disordered" evidence="3">
    <location>
        <begin position="371"/>
        <end position="409"/>
    </location>
</feature>
<proteinExistence type="predicted"/>
<dbReference type="CDD" id="cd02440">
    <property type="entry name" value="AdoMet_MTases"/>
    <property type="match status" value="1"/>
</dbReference>
<dbReference type="InterPro" id="IPR029063">
    <property type="entry name" value="SAM-dependent_MTases_sf"/>
</dbReference>
<dbReference type="PANTHER" id="PTHR13393">
    <property type="entry name" value="SAM-DEPENDENT METHYLTRANSFERASE"/>
    <property type="match status" value="1"/>
</dbReference>
<organism evidence="4 5">
    <name type="scientific">Zymoseptoria tritici ST99CH_1E4</name>
    <dbReference type="NCBI Taxonomy" id="1276532"/>
    <lineage>
        <taxon>Eukaryota</taxon>
        <taxon>Fungi</taxon>
        <taxon>Dikarya</taxon>
        <taxon>Ascomycota</taxon>
        <taxon>Pezizomycotina</taxon>
        <taxon>Dothideomycetes</taxon>
        <taxon>Dothideomycetidae</taxon>
        <taxon>Mycosphaerellales</taxon>
        <taxon>Mycosphaerellaceae</taxon>
        <taxon>Zymoseptoria</taxon>
    </lineage>
</organism>
<evidence type="ECO:0008006" key="6">
    <source>
        <dbReference type="Google" id="ProtNLM"/>
    </source>
</evidence>
<protein>
    <recommendedName>
        <fullName evidence="6">U6 small nuclear RNA (adenine-(43)-N(6))-methyltransferase</fullName>
    </recommendedName>
</protein>
<dbReference type="PANTHER" id="PTHR13393:SF0">
    <property type="entry name" value="RNA N6-ADENOSINE-METHYLTRANSFERASE METTL16"/>
    <property type="match status" value="1"/>
</dbReference>
<feature type="compositionally biased region" description="Basic and acidic residues" evidence="3">
    <location>
        <begin position="385"/>
        <end position="402"/>
    </location>
</feature>
<gene>
    <name evidence="4" type="ORF">ZT1E4_G9734</name>
</gene>
<dbReference type="InterPro" id="IPR010286">
    <property type="entry name" value="METTL16/RlmF"/>
</dbReference>
<dbReference type="AlphaFoldDB" id="A0A2H1GZK9"/>
<keyword evidence="2" id="KW-0808">Transferase</keyword>
<evidence type="ECO:0000256" key="3">
    <source>
        <dbReference type="SAM" id="MobiDB-lite"/>
    </source>
</evidence>
<dbReference type="GO" id="GO:0070475">
    <property type="term" value="P:rRNA base methylation"/>
    <property type="evidence" value="ECO:0007669"/>
    <property type="project" value="TreeGrafter"/>
</dbReference>
<sequence>MKEIPYYYQDVDFDQLAKSSPDFAAIIAPAKRKGFIDFKNPKVVQQLSISLLQQDFSLQLTLPQNRLCPPIPVRWNYVRWIQDLLDTSSPTYRDTPDPAREVTGLDIGVGASCIYALLACSTREKWRMLGTDVDAHSLACATRNVKDNGLEKRIKLKQMSAEDPLLPLDMLKIEELDFVMTNPPFYDSHADFLAATKRSVDDESGPTPVLTGADNEMIYPGGDVAFVLRILQDSLKLRERVQWYTAMLSKLSSLQQVLAKLKEEGITNFAVTSLQPGRGTKRWGLAWSFGDMRVRNDVGRHGELVVSVLPQPTVQTVEGRGQMSREEVGRKVDELVKGFDVRWMWKEGRGEGVMVAKENVWSRAARRKKKFEEEGRGKVGGKAGESGKAKQVEKDAEMKDGSESESEDEEPVALAVKIICLEGKLEMRWLQGQDHVVFTSFCGVLKRALSTATNDDKV</sequence>